<feature type="domain" description="Scytalone dehydratase-like protein Arp1 N-terminal" evidence="2">
    <location>
        <begin position="34"/>
        <end position="123"/>
    </location>
</feature>
<protein>
    <recommendedName>
        <fullName evidence="5">Amidase domain-containing protein</fullName>
    </recommendedName>
</protein>
<name>A0A9W4JKF1_9EURO</name>
<dbReference type="InterPro" id="IPR023631">
    <property type="entry name" value="Amidase_dom"/>
</dbReference>
<dbReference type="EMBL" id="CAJVPG010000421">
    <property type="protein sequence ID" value="CAG8404821.1"/>
    <property type="molecule type" value="Genomic_DNA"/>
</dbReference>
<dbReference type="InterPro" id="IPR036928">
    <property type="entry name" value="AS_sf"/>
</dbReference>
<dbReference type="Pfam" id="PF26053">
    <property type="entry name" value="DUF8016"/>
    <property type="match status" value="1"/>
</dbReference>
<dbReference type="OrthoDB" id="202537at2759"/>
<evidence type="ECO:0000313" key="3">
    <source>
        <dbReference type="EMBL" id="CAG8404821.1"/>
    </source>
</evidence>
<evidence type="ECO:0008006" key="5">
    <source>
        <dbReference type="Google" id="ProtNLM"/>
    </source>
</evidence>
<dbReference type="SUPFAM" id="SSF75304">
    <property type="entry name" value="Amidase signature (AS) enzymes"/>
    <property type="match status" value="1"/>
</dbReference>
<dbReference type="InterPro" id="IPR058329">
    <property type="entry name" value="Arp1_N"/>
</dbReference>
<reference evidence="3" key="1">
    <citation type="submission" date="2021-07" db="EMBL/GenBank/DDBJ databases">
        <authorList>
            <person name="Branca A.L. A."/>
        </authorList>
    </citation>
    <scope>NUCLEOTIDE SEQUENCE</scope>
</reference>
<evidence type="ECO:0000259" key="2">
    <source>
        <dbReference type="Pfam" id="PF26053"/>
    </source>
</evidence>
<dbReference type="Proteomes" id="UP001152649">
    <property type="component" value="Unassembled WGS sequence"/>
</dbReference>
<accession>A0A9W4JKF1</accession>
<dbReference type="PANTHER" id="PTHR46310:SF7">
    <property type="entry name" value="AMIDASE 1"/>
    <property type="match status" value="1"/>
</dbReference>
<comment type="caution">
    <text evidence="3">The sequence shown here is derived from an EMBL/GenBank/DDBJ whole genome shotgun (WGS) entry which is preliminary data.</text>
</comment>
<feature type="domain" description="Amidase" evidence="1">
    <location>
        <begin position="308"/>
        <end position="372"/>
    </location>
</feature>
<dbReference type="Gene3D" id="3.90.1300.10">
    <property type="entry name" value="Amidase signature (AS) domain"/>
    <property type="match status" value="1"/>
</dbReference>
<dbReference type="PANTHER" id="PTHR46310">
    <property type="entry name" value="AMIDASE 1"/>
    <property type="match status" value="1"/>
</dbReference>
<feature type="domain" description="Amidase" evidence="1">
    <location>
        <begin position="164"/>
        <end position="285"/>
    </location>
</feature>
<keyword evidence="4" id="KW-1185">Reference proteome</keyword>
<dbReference type="Pfam" id="PF01425">
    <property type="entry name" value="Amidase"/>
    <property type="match status" value="2"/>
</dbReference>
<organism evidence="3 4">
    <name type="scientific">Penicillium salamii</name>
    <dbReference type="NCBI Taxonomy" id="1612424"/>
    <lineage>
        <taxon>Eukaryota</taxon>
        <taxon>Fungi</taxon>
        <taxon>Dikarya</taxon>
        <taxon>Ascomycota</taxon>
        <taxon>Pezizomycotina</taxon>
        <taxon>Eurotiomycetes</taxon>
        <taxon>Eurotiomycetidae</taxon>
        <taxon>Eurotiales</taxon>
        <taxon>Aspergillaceae</taxon>
        <taxon>Penicillium</taxon>
    </lineage>
</organism>
<sequence>MPSHLSASITVRLGEIAYYMHQVPELTDPIGTDQIAAPCTVFTIHDSATAKNVLSESIERFGRSDDVWSPEFLQDVVLQSTSSEASILDGVEDLLQPYNTSSIYTSSISSGVLNEGPYFLNMRRLHPAYRLYPDYAGAFIAPTVSTEDAYREKYPSSLAVAVPSRLYHKPTPEKPFAGTRIGVKDIMDLSGLRTGASSRAYTELHGPRTENAEVIQKILELGFIVVGKLKTSQFADSEWPTCDYVDYHAPFNPRADGYQTTSGSSCGSAAAVASYEWLDFALGTDSKCYNTPLSSRSRKKANKGAALGSIRSPAAVQGLCGIRPSLDAVSFKGILPYTKLADAVGGFVRDAASFAKLSRALYGSVNDPKLSKKPRTILYPVEYWPKTTTEHDAVLESFIVKMEQYLGVQRTRISIEEIWAETKPVTENTTLEKYLEHVFEWAANPPQSKDVLYPFITQYKEAYSRDPALNPQLQFKRGYLPTVTDEQEKEGVRRWNVFKAWYEVHILPPATDGFSDTLLLLPWSSGKPDYRDTYRDGPQKFTGIGFFFYNLSPYSEGPEAILPVGQTPFVSRITNSTEQLPASIGISSGKGSDVMLTDFIADLMSGTNGQGVGVGSLAFKDFDNIGSSLLDTQSTGQFPLTGDL</sequence>
<evidence type="ECO:0000313" key="4">
    <source>
        <dbReference type="Proteomes" id="UP001152649"/>
    </source>
</evidence>
<proteinExistence type="predicted"/>
<evidence type="ECO:0000259" key="1">
    <source>
        <dbReference type="Pfam" id="PF01425"/>
    </source>
</evidence>
<dbReference type="AlphaFoldDB" id="A0A9W4JKF1"/>
<gene>
    <name evidence="3" type="ORF">PSALAMII_LOCUS8173</name>
</gene>